<sequence length="112" mass="11842">MRIYLCGVFVLAMMPMTASAQDLVGGGLEVASVERVDDSKAVIRLGNGKGGVESLWVDCLAAEWGYEGVEAGALVEQDQKSQAIAYRACRDLPSKASLLQAPGTWRAAGPLK</sequence>
<evidence type="ECO:0000256" key="1">
    <source>
        <dbReference type="SAM" id="SignalP"/>
    </source>
</evidence>
<proteinExistence type="predicted"/>
<gene>
    <name evidence="2" type="ORF">ABS648_20845</name>
</gene>
<accession>A0AAU7XX00</accession>
<dbReference type="AlphaFoldDB" id="A0AAU7XX00"/>
<dbReference type="RefSeq" id="WP_350446624.1">
    <property type="nucleotide sequence ID" value="NZ_CP158373.1"/>
</dbReference>
<name>A0AAU7XX00_9PSED</name>
<dbReference type="EMBL" id="CP158373">
    <property type="protein sequence ID" value="XBY62388.1"/>
    <property type="molecule type" value="Genomic_DNA"/>
</dbReference>
<reference evidence="2" key="1">
    <citation type="submission" date="2023-08" db="EMBL/GenBank/DDBJ databases">
        <title>Increased levels of nutrients transform a symbiont into a lethal pathobiont.</title>
        <authorList>
            <person name="Lachnit T."/>
            <person name="Ulrich L."/>
            <person name="Willmer F.M."/>
            <person name="Hasenbein T."/>
            <person name="Steiner L.X."/>
            <person name="Wolters M."/>
            <person name="Herbst E.M."/>
            <person name="Deines P."/>
        </authorList>
    </citation>
    <scope>NUCLEOTIDE SEQUENCE</scope>
    <source>
        <strain evidence="2">T3</strain>
    </source>
</reference>
<feature type="signal peptide" evidence="1">
    <location>
        <begin position="1"/>
        <end position="20"/>
    </location>
</feature>
<organism evidence="2">
    <name type="scientific">Pseudomonas solani</name>
    <dbReference type="NCBI Taxonomy" id="2731552"/>
    <lineage>
        <taxon>Bacteria</taxon>
        <taxon>Pseudomonadati</taxon>
        <taxon>Pseudomonadota</taxon>
        <taxon>Gammaproteobacteria</taxon>
        <taxon>Pseudomonadales</taxon>
        <taxon>Pseudomonadaceae</taxon>
        <taxon>Pseudomonas</taxon>
    </lineage>
</organism>
<evidence type="ECO:0000313" key="2">
    <source>
        <dbReference type="EMBL" id="XBY62388.1"/>
    </source>
</evidence>
<protein>
    <submittedName>
        <fullName evidence="2">Uncharacterized protein</fullName>
    </submittedName>
</protein>
<feature type="chain" id="PRO_5044009076" evidence="1">
    <location>
        <begin position="21"/>
        <end position="112"/>
    </location>
</feature>
<keyword evidence="1" id="KW-0732">Signal</keyword>